<feature type="compositionally biased region" description="Polar residues" evidence="5">
    <location>
        <begin position="803"/>
        <end position="818"/>
    </location>
</feature>
<evidence type="ECO:0000256" key="3">
    <source>
        <dbReference type="ARBA" id="ARBA00022777"/>
    </source>
</evidence>
<keyword evidence="2 4" id="KW-0808">Transferase</keyword>
<feature type="compositionally biased region" description="Basic residues" evidence="5">
    <location>
        <begin position="200"/>
        <end position="209"/>
    </location>
</feature>
<feature type="region of interest" description="Disordered" evidence="5">
    <location>
        <begin position="673"/>
        <end position="720"/>
    </location>
</feature>
<feature type="region of interest" description="Disordered" evidence="5">
    <location>
        <begin position="355"/>
        <end position="380"/>
    </location>
</feature>
<keyword evidence="3 4" id="KW-0418">Kinase</keyword>
<protein>
    <recommendedName>
        <fullName evidence="4">Kinase</fullName>
        <ecNumber evidence="4">2.7.-.-</ecNumber>
    </recommendedName>
</protein>
<dbReference type="GO" id="GO:0046854">
    <property type="term" value="P:phosphatidylinositol phosphate biosynthetic process"/>
    <property type="evidence" value="ECO:0007669"/>
    <property type="project" value="TreeGrafter"/>
</dbReference>
<reference evidence="6 7" key="1">
    <citation type="journal article" date="2012" name="New Phytol.">
        <title>Insight into trade-off between wood decay and parasitism from the genome of a fungal forest pathogen.</title>
        <authorList>
            <person name="Olson A."/>
            <person name="Aerts A."/>
            <person name="Asiegbu F."/>
            <person name="Belbahri L."/>
            <person name="Bouzid O."/>
            <person name="Broberg A."/>
            <person name="Canback B."/>
            <person name="Coutinho P.M."/>
            <person name="Cullen D."/>
            <person name="Dalman K."/>
            <person name="Deflorio G."/>
            <person name="van Diepen L.T."/>
            <person name="Dunand C."/>
            <person name="Duplessis S."/>
            <person name="Durling M."/>
            <person name="Gonthier P."/>
            <person name="Grimwood J."/>
            <person name="Fossdal C.G."/>
            <person name="Hansson D."/>
            <person name="Henrissat B."/>
            <person name="Hietala A."/>
            <person name="Himmelstrand K."/>
            <person name="Hoffmeister D."/>
            <person name="Hogberg N."/>
            <person name="James T.Y."/>
            <person name="Karlsson M."/>
            <person name="Kohler A."/>
            <person name="Kues U."/>
            <person name="Lee Y.H."/>
            <person name="Lin Y.C."/>
            <person name="Lind M."/>
            <person name="Lindquist E."/>
            <person name="Lombard V."/>
            <person name="Lucas S."/>
            <person name="Lunden K."/>
            <person name="Morin E."/>
            <person name="Murat C."/>
            <person name="Park J."/>
            <person name="Raffaello T."/>
            <person name="Rouze P."/>
            <person name="Salamov A."/>
            <person name="Schmutz J."/>
            <person name="Solheim H."/>
            <person name="Stahlberg J."/>
            <person name="Velez H."/>
            <person name="de Vries R.P."/>
            <person name="Wiebenga A."/>
            <person name="Woodward S."/>
            <person name="Yakovlev I."/>
            <person name="Garbelotto M."/>
            <person name="Martin F."/>
            <person name="Grigoriev I.V."/>
            <person name="Stenlid J."/>
        </authorList>
    </citation>
    <scope>NUCLEOTIDE SEQUENCE [LARGE SCALE GENOMIC DNA]</scope>
    <source>
        <strain evidence="6 7">TC 32-1</strain>
    </source>
</reference>
<feature type="compositionally biased region" description="Low complexity" evidence="5">
    <location>
        <begin position="242"/>
        <end position="264"/>
    </location>
</feature>
<feature type="region of interest" description="Disordered" evidence="5">
    <location>
        <begin position="1"/>
        <end position="37"/>
    </location>
</feature>
<organism evidence="6 7">
    <name type="scientific">Heterobasidion irregulare (strain TC 32-1)</name>
    <dbReference type="NCBI Taxonomy" id="747525"/>
    <lineage>
        <taxon>Eukaryota</taxon>
        <taxon>Fungi</taxon>
        <taxon>Dikarya</taxon>
        <taxon>Basidiomycota</taxon>
        <taxon>Agaricomycotina</taxon>
        <taxon>Agaricomycetes</taxon>
        <taxon>Russulales</taxon>
        <taxon>Bondarzewiaceae</taxon>
        <taxon>Heterobasidion</taxon>
        <taxon>Heterobasidion annosum species complex</taxon>
    </lineage>
</organism>
<evidence type="ECO:0000313" key="6">
    <source>
        <dbReference type="EMBL" id="ETW84277.1"/>
    </source>
</evidence>
<feature type="region of interest" description="Disordered" evidence="5">
    <location>
        <begin position="437"/>
        <end position="466"/>
    </location>
</feature>
<dbReference type="GO" id="GO:0005634">
    <property type="term" value="C:nucleus"/>
    <property type="evidence" value="ECO:0007669"/>
    <property type="project" value="TreeGrafter"/>
</dbReference>
<dbReference type="InParanoid" id="W4KEM5"/>
<evidence type="ECO:0000313" key="7">
    <source>
        <dbReference type="Proteomes" id="UP000030671"/>
    </source>
</evidence>
<dbReference type="HOGENOM" id="CLU_003545_1_0_1"/>
<feature type="compositionally biased region" description="Low complexity" evidence="5">
    <location>
        <begin position="698"/>
        <end position="708"/>
    </location>
</feature>
<feature type="region of interest" description="Disordered" evidence="5">
    <location>
        <begin position="119"/>
        <end position="270"/>
    </location>
</feature>
<feature type="compositionally biased region" description="Polar residues" evidence="5">
    <location>
        <begin position="858"/>
        <end position="872"/>
    </location>
</feature>
<dbReference type="eggNOG" id="KOG1620">
    <property type="taxonomic scope" value="Eukaryota"/>
</dbReference>
<dbReference type="EMBL" id="KI925456">
    <property type="protein sequence ID" value="ETW84277.1"/>
    <property type="molecule type" value="Genomic_DNA"/>
</dbReference>
<dbReference type="FunCoup" id="W4KEM5">
    <property type="interactions" value="236"/>
</dbReference>
<keyword evidence="7" id="KW-1185">Reference proteome</keyword>
<sequence length="1401" mass="155870">MDELATDLDDDDDGGHTCEPDLSMLRNGDKGDLDGDCSQKSGPISSLAALTVSFPHLSLLLLPPPSVLRPDHVYILLIALASAHTRCATIRATSCSGIVFPLQIHRMGPTLDVRHLQPHLYTYPPSPPNSTNVTAPPSPRFRALQPSDHGLSDKPTAPSAVPRRTSSNALESASSSRSFSIDSEPSFAESRNNQSSVQISRKHLPRRPAPRALTLPSSSTSERFPGASPPKTARLLSRRSSRCSTDSSSSSSSSHSPTRNRTPPHSSAGIGRKVADSLQLFKESASSPPSEEFDPLQITRVGSPSRRRTGSYHADDVGEARFEFVKRSDWTEREAAAIRRERSATALDRVYTKESMGSVTGRDGRDVEVHRKKDRSASVRDTVMGDLAQWRKDVISKQDNRGRPRERPQWTDESCVHIESPSRSADSLVDVSSHHDLQATGPFITKRTRQYPPSPSPSRSPDGRILPLPLHSVQLDTSHLVETPAILSFPHLLSEGFPASHSRSPTPIRTPTSEPVPDYQLWSTDDESTWDTTSITTNSTTSASSPLPLSPSLPVDQTDLAVRWSADDDDERKYAGYSPNGEKDLGEDETDHLFFSGFNPSQDSLPHIPLRPFRNQVGGHNSIYKFTKRAVCKPLVSRENLFYEIVEREAPPLLDFIPRYLGVMLVSYRRAPKSNETSTKPSEHHSARPPLHKAATDSVTPSPSNPHNVSPPPGDGDTEVEDEFPEVVLDRNRHIIPEWMLRSSRHRAMSQSCTIGSAMPRHLKRNSLTGAASSPDLGSPRQSLGIKSGSNSSHSPSPLSHSQGLVPSDSPTTPANSPNVPPKALGTQFQTHLVSSSQAGLSSSADTDDAYTRPNFRPFNSEQSYPQSPHSTLATNGWFGGLGSTTVNTKLKDHVFSTIMRRFRRRQGSRWSGGVRTEDEGEVADGEGEGDGILGDRCRRRTKKLSQVERLKEEAAFAAQPLRRVQSEENIASAAKLRAMAKMEARRRSMERRSVNDIFEFDEERTREKQTTPTEEDGAQLSRRSRSHSLKGLHMPVPFNSPDVAPVHIPHSNGHDVDETFTRQNHFILMEDLTGRLKHSCVLDLKMGTRQYGMDATSSKKKSQRKKCDKTTSRRLGVRICGMQIWNHKTQSYVMQDKYRGREVKPEEFPSVLASFLHDGERLLAHQIPVILAKLYALARIIYRMKGFRFYGCSLLLIYDGDREVQDVLKSAVLERPSSRSKRGESLERQSRSRRTASVHSPHRPALRRSHSEDVLVGPLDQRCSRKRKRGEVNIRIVDFAHMTTGRDWLPYPADLDCRPVGEVTSGTGYKAEVDPETGLIYARFPPHYPEEPDRGFLFGLKNLAETLEKIWNDERIRRIKISRDDPEAVKDQLPPLSVQGKAIFERIFGPEEDDQGMLST</sequence>
<feature type="region of interest" description="Disordered" evidence="5">
    <location>
        <begin position="768"/>
        <end position="872"/>
    </location>
</feature>
<feature type="compositionally biased region" description="Low complexity" evidence="5">
    <location>
        <begin position="835"/>
        <end position="844"/>
    </location>
</feature>
<dbReference type="GO" id="GO:0000824">
    <property type="term" value="F:inositol-1,4,5,6-tetrakisphosphate 3-kinase activity"/>
    <property type="evidence" value="ECO:0007669"/>
    <property type="project" value="TreeGrafter"/>
</dbReference>
<dbReference type="PANTHER" id="PTHR12400">
    <property type="entry name" value="INOSITOL POLYPHOSPHATE KINASE"/>
    <property type="match status" value="1"/>
</dbReference>
<feature type="region of interest" description="Disordered" evidence="5">
    <location>
        <begin position="1219"/>
        <end position="1252"/>
    </location>
</feature>
<feature type="compositionally biased region" description="Low complexity" evidence="5">
    <location>
        <begin position="166"/>
        <end position="186"/>
    </location>
</feature>
<feature type="region of interest" description="Disordered" evidence="5">
    <location>
        <begin position="1002"/>
        <end position="1027"/>
    </location>
</feature>
<proteinExistence type="inferred from homology"/>
<feature type="region of interest" description="Disordered" evidence="5">
    <location>
        <begin position="393"/>
        <end position="413"/>
    </location>
</feature>
<dbReference type="InterPro" id="IPR038286">
    <property type="entry name" value="IPK_sf"/>
</dbReference>
<feature type="compositionally biased region" description="Basic residues" evidence="5">
    <location>
        <begin position="1232"/>
        <end position="1249"/>
    </location>
</feature>
<dbReference type="STRING" id="747525.W4KEM5"/>
<dbReference type="OrthoDB" id="2573163at2759"/>
<dbReference type="Proteomes" id="UP000030671">
    <property type="component" value="Unassembled WGS sequence"/>
</dbReference>
<evidence type="ECO:0000256" key="2">
    <source>
        <dbReference type="ARBA" id="ARBA00022679"/>
    </source>
</evidence>
<dbReference type="GO" id="GO:0008440">
    <property type="term" value="F:inositol-1,4,5-trisphosphate 3-kinase activity"/>
    <property type="evidence" value="ECO:0007669"/>
    <property type="project" value="TreeGrafter"/>
</dbReference>
<feature type="compositionally biased region" description="Low complexity" evidence="5">
    <location>
        <begin position="783"/>
        <end position="802"/>
    </location>
</feature>
<dbReference type="InterPro" id="IPR005522">
    <property type="entry name" value="IPK"/>
</dbReference>
<dbReference type="PANTHER" id="PTHR12400:SF21">
    <property type="entry name" value="KINASE"/>
    <property type="match status" value="1"/>
</dbReference>
<dbReference type="GeneID" id="20674044"/>
<feature type="compositionally biased region" description="Polar residues" evidence="5">
    <location>
        <begin position="189"/>
        <end position="199"/>
    </location>
</feature>
<comment type="similarity">
    <text evidence="1 4">Belongs to the inositol phosphokinase (IPK) family.</text>
</comment>
<feature type="compositionally biased region" description="Low complexity" evidence="5">
    <location>
        <begin position="530"/>
        <end position="552"/>
    </location>
</feature>
<dbReference type="GO" id="GO:0032958">
    <property type="term" value="P:inositol phosphate biosynthetic process"/>
    <property type="evidence" value="ECO:0007669"/>
    <property type="project" value="InterPro"/>
</dbReference>
<feature type="compositionally biased region" description="Polar residues" evidence="5">
    <location>
        <begin position="501"/>
        <end position="513"/>
    </location>
</feature>
<dbReference type="KEGG" id="hir:HETIRDRAFT_425702"/>
<gene>
    <name evidence="6" type="ORF">HETIRDRAFT_425702</name>
</gene>
<evidence type="ECO:0000256" key="4">
    <source>
        <dbReference type="RuleBase" id="RU363090"/>
    </source>
</evidence>
<feature type="region of interest" description="Disordered" evidence="5">
    <location>
        <begin position="911"/>
        <end position="935"/>
    </location>
</feature>
<evidence type="ECO:0000256" key="1">
    <source>
        <dbReference type="ARBA" id="ARBA00007374"/>
    </source>
</evidence>
<evidence type="ECO:0000256" key="5">
    <source>
        <dbReference type="SAM" id="MobiDB-lite"/>
    </source>
</evidence>
<dbReference type="GO" id="GO:0005737">
    <property type="term" value="C:cytoplasm"/>
    <property type="evidence" value="ECO:0007669"/>
    <property type="project" value="TreeGrafter"/>
</dbReference>
<dbReference type="SUPFAM" id="SSF56104">
    <property type="entry name" value="SAICAR synthase-like"/>
    <property type="match status" value="1"/>
</dbReference>
<name>W4KEM5_HETIT</name>
<feature type="compositionally biased region" description="Basic and acidic residues" evidence="5">
    <location>
        <begin position="362"/>
        <end position="378"/>
    </location>
</feature>
<feature type="region of interest" description="Disordered" evidence="5">
    <location>
        <begin position="498"/>
        <end position="552"/>
    </location>
</feature>
<feature type="compositionally biased region" description="Acidic residues" evidence="5">
    <location>
        <begin position="919"/>
        <end position="930"/>
    </location>
</feature>
<feature type="compositionally biased region" description="Acidic residues" evidence="5">
    <location>
        <begin position="1"/>
        <end position="13"/>
    </location>
</feature>
<dbReference type="Gene3D" id="3.30.470.160">
    <property type="entry name" value="Inositol polyphosphate kinase"/>
    <property type="match status" value="1"/>
</dbReference>
<dbReference type="EC" id="2.7.-.-" evidence="4"/>
<dbReference type="Pfam" id="PF03770">
    <property type="entry name" value="IPK"/>
    <property type="match status" value="1"/>
</dbReference>
<dbReference type="RefSeq" id="XP_009543962.1">
    <property type="nucleotide sequence ID" value="XM_009545667.1"/>
</dbReference>
<feature type="compositionally biased region" description="Basic and acidic residues" evidence="5">
    <location>
        <begin position="1222"/>
        <end position="1231"/>
    </location>
</feature>
<accession>W4KEM5</accession>